<gene>
    <name evidence="1" type="ORF">SAMN05421837_106569</name>
</gene>
<name>A0A1H5R614_9PSEU</name>
<reference evidence="2" key="1">
    <citation type="submission" date="2016-10" db="EMBL/GenBank/DDBJ databases">
        <authorList>
            <person name="Varghese N."/>
            <person name="Submissions S."/>
        </authorList>
    </citation>
    <scope>NUCLEOTIDE SEQUENCE [LARGE SCALE GENOMIC DNA]</scope>
    <source>
        <strain evidence="2">DSM 44654</strain>
    </source>
</reference>
<dbReference type="RefSeq" id="WP_244180535.1">
    <property type="nucleotide sequence ID" value="NZ_FNUJ01000006.1"/>
</dbReference>
<protein>
    <submittedName>
        <fullName evidence="1">Uncharacterized protein</fullName>
    </submittedName>
</protein>
<sequence>MLASAVLCAGCQSASAAAHYPESIDACKLPGPNAHNQLAPGTVEVPAGSVKTADAKVIPQDRSTEGNDLTSCKRLFARDLGGGKPNMQDYRLVTIAVVRFTDSDAEGSAAKASQLLTDALSDHSGVRLVTDVGDEAGFSEQWAAVRTGNVVLGMAIADGGTEAALIPPATLDNVQAVVTDMTNTLQRDYKG</sequence>
<accession>A0A1H5R614</accession>
<keyword evidence="2" id="KW-1185">Reference proteome</keyword>
<dbReference type="EMBL" id="FNUJ01000006">
    <property type="protein sequence ID" value="SEF33031.1"/>
    <property type="molecule type" value="Genomic_DNA"/>
</dbReference>
<organism evidence="1 2">
    <name type="scientific">Amycolatopsis pretoriensis</name>
    <dbReference type="NCBI Taxonomy" id="218821"/>
    <lineage>
        <taxon>Bacteria</taxon>
        <taxon>Bacillati</taxon>
        <taxon>Actinomycetota</taxon>
        <taxon>Actinomycetes</taxon>
        <taxon>Pseudonocardiales</taxon>
        <taxon>Pseudonocardiaceae</taxon>
        <taxon>Amycolatopsis</taxon>
    </lineage>
</organism>
<dbReference type="Proteomes" id="UP000198878">
    <property type="component" value="Unassembled WGS sequence"/>
</dbReference>
<dbReference type="STRING" id="218821.SAMN05421837_106569"/>
<evidence type="ECO:0000313" key="1">
    <source>
        <dbReference type="EMBL" id="SEF33031.1"/>
    </source>
</evidence>
<proteinExistence type="predicted"/>
<evidence type="ECO:0000313" key="2">
    <source>
        <dbReference type="Proteomes" id="UP000198878"/>
    </source>
</evidence>
<dbReference type="AlphaFoldDB" id="A0A1H5R614"/>